<evidence type="ECO:0000259" key="2">
    <source>
        <dbReference type="Pfam" id="PF16525"/>
    </source>
</evidence>
<name>A0A0J8U5V2_9MYCO</name>
<feature type="chain" id="PRO_5044544354" evidence="1">
    <location>
        <begin position="32"/>
        <end position="121"/>
    </location>
</feature>
<protein>
    <submittedName>
        <fullName evidence="3">Exported protein</fullName>
    </submittedName>
    <submittedName>
        <fullName evidence="4">Membrane protein</fullName>
    </submittedName>
</protein>
<dbReference type="Proteomes" id="UP000182227">
    <property type="component" value="Unassembled WGS sequence"/>
</dbReference>
<dbReference type="EMBL" id="LQOP01000020">
    <property type="protein sequence ID" value="ORV24544.1"/>
    <property type="molecule type" value="Genomic_DNA"/>
</dbReference>
<keyword evidence="8" id="KW-1185">Reference proteome</keyword>
<dbReference type="Proteomes" id="UP000037594">
    <property type="component" value="Unassembled WGS sequence"/>
</dbReference>
<evidence type="ECO:0000313" key="3">
    <source>
        <dbReference type="EMBL" id="CQD16037.1"/>
    </source>
</evidence>
<dbReference type="InterPro" id="IPR032407">
    <property type="entry name" value="MHB"/>
</dbReference>
<organism evidence="4 6">
    <name type="scientific">Mycolicibacterium conceptionense</name>
    <dbReference type="NCBI Taxonomy" id="451644"/>
    <lineage>
        <taxon>Bacteria</taxon>
        <taxon>Bacillati</taxon>
        <taxon>Actinomycetota</taxon>
        <taxon>Actinomycetes</taxon>
        <taxon>Mycobacteriales</taxon>
        <taxon>Mycobacteriaceae</taxon>
        <taxon>Mycolicibacterium</taxon>
    </lineage>
</organism>
<dbReference type="AlphaFoldDB" id="A0A0J8U5V2"/>
<keyword evidence="1" id="KW-0732">Signal</keyword>
<proteinExistence type="predicted"/>
<reference evidence="3 7" key="1">
    <citation type="submission" date="2015-03" db="EMBL/GenBank/DDBJ databases">
        <authorList>
            <person name="Murphy D."/>
        </authorList>
    </citation>
    <scope>NUCLEOTIDE SEQUENCE [LARGE SCALE GENOMIC DNA]</scope>
    <source>
        <strain evidence="3 7">D16</strain>
    </source>
</reference>
<evidence type="ECO:0000313" key="7">
    <source>
        <dbReference type="Proteomes" id="UP000182227"/>
    </source>
</evidence>
<dbReference type="EMBL" id="CTEF01000002">
    <property type="protein sequence ID" value="CQD16037.1"/>
    <property type="molecule type" value="Genomic_DNA"/>
</dbReference>
<dbReference type="EMBL" id="LFOD01000021">
    <property type="protein sequence ID" value="KMV16412.1"/>
    <property type="molecule type" value="Genomic_DNA"/>
</dbReference>
<gene>
    <name evidence="4" type="ORF">ACT17_20885</name>
    <name evidence="5" type="ORF">AWB98_19970</name>
    <name evidence="3" type="ORF">BN970_03392</name>
</gene>
<dbReference type="GeneID" id="44297755"/>
<feature type="domain" description="Haemophore haem-binding" evidence="2">
    <location>
        <begin position="34"/>
        <end position="110"/>
    </location>
</feature>
<reference evidence="4 6" key="2">
    <citation type="submission" date="2015-06" db="EMBL/GenBank/DDBJ databases">
        <title>Genome sequence of Mycobacterium conceptionense strain MLE.</title>
        <authorList>
            <person name="Greninger A.L."/>
            <person name="Cunningham G."/>
            <person name="Chiu C.Y."/>
            <person name="Miller S."/>
        </authorList>
    </citation>
    <scope>NUCLEOTIDE SEQUENCE [LARGE SCALE GENOMIC DNA]</scope>
    <source>
        <strain evidence="4 6">MLE</strain>
    </source>
</reference>
<evidence type="ECO:0000313" key="8">
    <source>
        <dbReference type="Proteomes" id="UP000193811"/>
    </source>
</evidence>
<accession>A0A0J8U5V2</accession>
<evidence type="ECO:0000313" key="5">
    <source>
        <dbReference type="EMBL" id="ORV24544.1"/>
    </source>
</evidence>
<dbReference type="Pfam" id="PF16525">
    <property type="entry name" value="MHB"/>
    <property type="match status" value="1"/>
</dbReference>
<dbReference type="GO" id="GO:0020037">
    <property type="term" value="F:heme binding"/>
    <property type="evidence" value="ECO:0007669"/>
    <property type="project" value="InterPro"/>
</dbReference>
<dbReference type="PATRIC" id="fig|451644.5.peg.4321"/>
<evidence type="ECO:0000256" key="1">
    <source>
        <dbReference type="SAM" id="SignalP"/>
    </source>
</evidence>
<dbReference type="NCBIfam" id="TIGR04529">
    <property type="entry name" value="MTB_hemophore"/>
    <property type="match status" value="1"/>
</dbReference>
<dbReference type="InterPro" id="IPR038378">
    <property type="entry name" value="MHB_sf"/>
</dbReference>
<sequence length="121" mass="12540">MNRVTHSLGRVTAIVLGAGAVALGASATAAAEPPNCTTADVTAVMGDVSTNMSGYLFTHPDVNAFFTGLQGQGKSAAAEQTKTYLNNNPQVRAELDAIRRPAIDLRNRCGIPLEAEISGVI</sequence>
<evidence type="ECO:0000313" key="6">
    <source>
        <dbReference type="Proteomes" id="UP000037594"/>
    </source>
</evidence>
<dbReference type="Gene3D" id="1.20.20.20">
    <property type="entry name" value="Haemophore, haem-binding domain"/>
    <property type="match status" value="1"/>
</dbReference>
<dbReference type="RefSeq" id="WP_036392337.1">
    <property type="nucleotide sequence ID" value="NZ_JACKVA010000009.1"/>
</dbReference>
<dbReference type="OrthoDB" id="7448035at2"/>
<reference evidence="5 8" key="3">
    <citation type="submission" date="2016-01" db="EMBL/GenBank/DDBJ databases">
        <title>The new phylogeny of the genus Mycobacterium.</title>
        <authorList>
            <person name="Tarcisio F."/>
            <person name="Conor M."/>
            <person name="Antonella G."/>
            <person name="Elisabetta G."/>
            <person name="Giulia F.S."/>
            <person name="Sara T."/>
            <person name="Anna F."/>
            <person name="Clotilde B."/>
            <person name="Roberto B."/>
            <person name="Veronica D.S."/>
            <person name="Fabio R."/>
            <person name="Monica P."/>
            <person name="Olivier J."/>
            <person name="Enrico T."/>
            <person name="Nicola S."/>
        </authorList>
    </citation>
    <scope>NUCLEOTIDE SEQUENCE [LARGE SCALE GENOMIC DNA]</scope>
    <source>
        <strain evidence="5 8">CCUG 50187</strain>
    </source>
</reference>
<evidence type="ECO:0000313" key="4">
    <source>
        <dbReference type="EMBL" id="KMV16412.1"/>
    </source>
</evidence>
<dbReference type="Proteomes" id="UP000193811">
    <property type="component" value="Unassembled WGS sequence"/>
</dbReference>
<feature type="signal peptide" evidence="1">
    <location>
        <begin position="1"/>
        <end position="31"/>
    </location>
</feature>